<protein>
    <submittedName>
        <fullName evidence="2">Nucleic acid-binding protein</fullName>
    </submittedName>
</protein>
<name>A0A0P0M4Y5_PHOVU</name>
<dbReference type="EMBL" id="CP013020">
    <property type="protein sequence ID" value="ALK86011.1"/>
    <property type="molecule type" value="Genomic_DNA"/>
</dbReference>
<dbReference type="RefSeq" id="WP_308282016.1">
    <property type="nucleotide sequence ID" value="NZ_CAJTAS010000007.1"/>
</dbReference>
<dbReference type="InterPro" id="IPR002850">
    <property type="entry name" value="PIN_toxin-like"/>
</dbReference>
<reference evidence="3" key="1">
    <citation type="submission" date="2015-10" db="EMBL/GenBank/DDBJ databases">
        <title>Extensive mobilome-driven genome diversification in gut-associated Bacteroides vulgatus mpk.</title>
        <authorList>
            <person name="Beier S."/>
            <person name="Lange A."/>
            <person name="Huson D.H."/>
            <person name="Frick J.-S."/>
            <person name="Autenrieth I.B."/>
        </authorList>
    </citation>
    <scope>NUCLEOTIDE SEQUENCE [LARGE SCALE GENOMIC DNA]</scope>
    <source>
        <strain evidence="3">mpk</strain>
    </source>
</reference>
<dbReference type="NCBIfam" id="TIGR00305">
    <property type="entry name" value="putative toxin-antitoxin system toxin component, PIN family"/>
    <property type="match status" value="1"/>
</dbReference>
<dbReference type="SMART" id="SM00670">
    <property type="entry name" value="PINc"/>
    <property type="match status" value="1"/>
</dbReference>
<gene>
    <name evidence="2" type="ORF">BvMPK_3449</name>
</gene>
<sequence>MINIVLDTNCLISSISKRGNYFNVWRGLHSGKYILYVSNEILEEYEEIISLKTNALIASNVIQALLNSPYVSLIDPHYHFHLIYADKDDNKFVDCAIAAGADYLVSNDAHFKVLSTISFPKLSVIDLASFSDLLEGRKLYNTSSSDDLMVNEEMVEYSSDNNGM</sequence>
<dbReference type="PATRIC" id="fig|821.40.peg.4152"/>
<dbReference type="Proteomes" id="UP000061587">
    <property type="component" value="Chromosome"/>
</dbReference>
<feature type="domain" description="PIN" evidence="1">
    <location>
        <begin position="2"/>
        <end position="113"/>
    </location>
</feature>
<evidence type="ECO:0000259" key="1">
    <source>
        <dbReference type="SMART" id="SM00670"/>
    </source>
</evidence>
<proteinExistence type="predicted"/>
<evidence type="ECO:0000313" key="3">
    <source>
        <dbReference type="Proteomes" id="UP000061587"/>
    </source>
</evidence>
<dbReference type="PANTHER" id="PTHR34610:SF3">
    <property type="entry name" value="SSL7007 PROTEIN"/>
    <property type="match status" value="1"/>
</dbReference>
<dbReference type="InterPro" id="IPR029060">
    <property type="entry name" value="PIN-like_dom_sf"/>
</dbReference>
<organism evidence="2 3">
    <name type="scientific">Phocaeicola vulgatus</name>
    <name type="common">Bacteroides vulgatus</name>
    <dbReference type="NCBI Taxonomy" id="821"/>
    <lineage>
        <taxon>Bacteria</taxon>
        <taxon>Pseudomonadati</taxon>
        <taxon>Bacteroidota</taxon>
        <taxon>Bacteroidia</taxon>
        <taxon>Bacteroidales</taxon>
        <taxon>Bacteroidaceae</taxon>
        <taxon>Phocaeicola</taxon>
    </lineage>
</organism>
<dbReference type="SUPFAM" id="SSF88723">
    <property type="entry name" value="PIN domain-like"/>
    <property type="match status" value="1"/>
</dbReference>
<dbReference type="Pfam" id="PF13470">
    <property type="entry name" value="PIN_3"/>
    <property type="match status" value="1"/>
</dbReference>
<dbReference type="Gene3D" id="3.40.50.1010">
    <property type="entry name" value="5'-nuclease"/>
    <property type="match status" value="1"/>
</dbReference>
<reference evidence="2 3" key="2">
    <citation type="journal article" date="2016" name="Genome Biol. Evol.">
        <title>Extensive mobilome-driven genome diversification in mouse gut-associated Bacteroides vulgatus mpk.</title>
        <authorList>
            <person name="Lange A."/>
            <person name="Beier S."/>
            <person name="Steimle A."/>
            <person name="Autenrieth I.B."/>
            <person name="Huson D.H."/>
            <person name="Frick J.S."/>
        </authorList>
    </citation>
    <scope>NUCLEOTIDE SEQUENCE [LARGE SCALE GENOMIC DNA]</scope>
    <source>
        <strain evidence="3">mpk</strain>
    </source>
</reference>
<evidence type="ECO:0000313" key="2">
    <source>
        <dbReference type="EMBL" id="ALK86011.1"/>
    </source>
</evidence>
<dbReference type="AlphaFoldDB" id="A0A0P0M4Y5"/>
<accession>A0A0P0M4Y5</accession>
<dbReference type="PANTHER" id="PTHR34610">
    <property type="entry name" value="SSL7007 PROTEIN"/>
    <property type="match status" value="1"/>
</dbReference>
<dbReference type="InterPro" id="IPR002716">
    <property type="entry name" value="PIN_dom"/>
</dbReference>